<dbReference type="GO" id="GO:0043130">
    <property type="term" value="F:ubiquitin binding"/>
    <property type="evidence" value="ECO:0007669"/>
    <property type="project" value="InterPro"/>
</dbReference>
<dbReference type="EMBL" id="DWWT01000042">
    <property type="protein sequence ID" value="HJC06301.1"/>
    <property type="molecule type" value="Genomic_DNA"/>
</dbReference>
<evidence type="ECO:0000313" key="3">
    <source>
        <dbReference type="Proteomes" id="UP000823910"/>
    </source>
</evidence>
<comment type="caution">
    <text evidence="2">The sequence shown here is derived from an EMBL/GenBank/DDBJ whole genome shotgun (WGS) entry which is preliminary data.</text>
</comment>
<dbReference type="GO" id="GO:0042802">
    <property type="term" value="F:identical protein binding"/>
    <property type="evidence" value="ECO:0007669"/>
    <property type="project" value="InterPro"/>
</dbReference>
<dbReference type="GO" id="GO:0008092">
    <property type="term" value="F:cytoskeletal protein binding"/>
    <property type="evidence" value="ECO:0007669"/>
    <property type="project" value="InterPro"/>
</dbReference>
<reference evidence="2" key="2">
    <citation type="submission" date="2021-04" db="EMBL/GenBank/DDBJ databases">
        <authorList>
            <person name="Gilroy R."/>
        </authorList>
    </citation>
    <scope>NUCLEOTIDE SEQUENCE</scope>
    <source>
        <strain evidence="2">CHK180-15479</strain>
    </source>
</reference>
<feature type="domain" description="SLA1 homology" evidence="1">
    <location>
        <begin position="13"/>
        <end position="57"/>
    </location>
</feature>
<evidence type="ECO:0000259" key="1">
    <source>
        <dbReference type="Pfam" id="PF03983"/>
    </source>
</evidence>
<evidence type="ECO:0000313" key="2">
    <source>
        <dbReference type="EMBL" id="HJC06301.1"/>
    </source>
</evidence>
<dbReference type="AlphaFoldDB" id="A0A9D2N1D3"/>
<organism evidence="2 3">
    <name type="scientific">Candidatus Enterocloster excrementipullorum</name>
    <dbReference type="NCBI Taxonomy" id="2838559"/>
    <lineage>
        <taxon>Bacteria</taxon>
        <taxon>Bacillati</taxon>
        <taxon>Bacillota</taxon>
        <taxon>Clostridia</taxon>
        <taxon>Lachnospirales</taxon>
        <taxon>Lachnospiraceae</taxon>
        <taxon>Enterocloster</taxon>
    </lineage>
</organism>
<dbReference type="Pfam" id="PF03983">
    <property type="entry name" value="SHD1"/>
    <property type="match status" value="1"/>
</dbReference>
<dbReference type="InterPro" id="IPR007131">
    <property type="entry name" value="SHD1"/>
</dbReference>
<sequence length="59" mass="6633">MSIRLSSESRIISVRVWTDYSKTAYVRGQIIGSSDGLYGVLLNNGEYIDVPEHQLCVIE</sequence>
<protein>
    <recommendedName>
        <fullName evidence="1">SLA1 homology domain-containing protein</fullName>
    </recommendedName>
</protein>
<proteinExistence type="predicted"/>
<accession>A0A9D2N1D3</accession>
<dbReference type="GO" id="GO:0030674">
    <property type="term" value="F:protein-macromolecule adaptor activity"/>
    <property type="evidence" value="ECO:0007669"/>
    <property type="project" value="InterPro"/>
</dbReference>
<name>A0A9D2N1D3_9FIRM</name>
<reference evidence="2" key="1">
    <citation type="journal article" date="2021" name="PeerJ">
        <title>Extensive microbial diversity within the chicken gut microbiome revealed by metagenomics and culture.</title>
        <authorList>
            <person name="Gilroy R."/>
            <person name="Ravi A."/>
            <person name="Getino M."/>
            <person name="Pursley I."/>
            <person name="Horton D.L."/>
            <person name="Alikhan N.F."/>
            <person name="Baker D."/>
            <person name="Gharbi K."/>
            <person name="Hall N."/>
            <person name="Watson M."/>
            <person name="Adriaenssens E.M."/>
            <person name="Foster-Nyarko E."/>
            <person name="Jarju S."/>
            <person name="Secka A."/>
            <person name="Antonio M."/>
            <person name="Oren A."/>
            <person name="Chaudhuri R.R."/>
            <person name="La Ragione R."/>
            <person name="Hildebrand F."/>
            <person name="Pallen M.J."/>
        </authorList>
    </citation>
    <scope>NUCLEOTIDE SEQUENCE</scope>
    <source>
        <strain evidence="2">CHK180-15479</strain>
    </source>
</reference>
<gene>
    <name evidence="2" type="ORF">H9704_09130</name>
</gene>
<dbReference type="Proteomes" id="UP000823910">
    <property type="component" value="Unassembled WGS sequence"/>
</dbReference>